<feature type="transmembrane region" description="Helical" evidence="1">
    <location>
        <begin position="24"/>
        <end position="45"/>
    </location>
</feature>
<keyword evidence="1" id="KW-1133">Transmembrane helix</keyword>
<dbReference type="InterPro" id="IPR001633">
    <property type="entry name" value="EAL_dom"/>
</dbReference>
<dbReference type="Gene3D" id="3.20.20.450">
    <property type="entry name" value="EAL domain"/>
    <property type="match status" value="1"/>
</dbReference>
<dbReference type="InterPro" id="IPR035919">
    <property type="entry name" value="EAL_sf"/>
</dbReference>
<organism evidence="3 4">
    <name type="scientific">Vibrio owensii CAIM 1854 = LMG 25443</name>
    <dbReference type="NCBI Taxonomy" id="1229493"/>
    <lineage>
        <taxon>Bacteria</taxon>
        <taxon>Pseudomonadati</taxon>
        <taxon>Pseudomonadota</taxon>
        <taxon>Gammaproteobacteria</taxon>
        <taxon>Vibrionales</taxon>
        <taxon>Vibrionaceae</taxon>
        <taxon>Vibrio</taxon>
    </lineage>
</organism>
<proteinExistence type="predicted"/>
<feature type="domain" description="EAL" evidence="2">
    <location>
        <begin position="265"/>
        <end position="520"/>
    </location>
</feature>
<feature type="transmembrane region" description="Helical" evidence="1">
    <location>
        <begin position="241"/>
        <end position="258"/>
    </location>
</feature>
<evidence type="ECO:0000313" key="3">
    <source>
        <dbReference type="EMBL" id="KIF52293.1"/>
    </source>
</evidence>
<dbReference type="PATRIC" id="fig|1229493.5.peg.1982"/>
<protein>
    <submittedName>
        <fullName evidence="3">Diguanylate phosphodiesterase</fullName>
    </submittedName>
</protein>
<dbReference type="SUPFAM" id="SSF141868">
    <property type="entry name" value="EAL domain-like"/>
    <property type="match status" value="1"/>
</dbReference>
<accession>A0A0C1VQX7</accession>
<dbReference type="SMART" id="SM00052">
    <property type="entry name" value="EAL"/>
    <property type="match status" value="1"/>
</dbReference>
<evidence type="ECO:0000313" key="4">
    <source>
        <dbReference type="Proteomes" id="UP000031586"/>
    </source>
</evidence>
<dbReference type="PANTHER" id="PTHR33121:SF79">
    <property type="entry name" value="CYCLIC DI-GMP PHOSPHODIESTERASE PDED-RELATED"/>
    <property type="match status" value="1"/>
</dbReference>
<dbReference type="CDD" id="cd01948">
    <property type="entry name" value="EAL"/>
    <property type="match status" value="1"/>
</dbReference>
<comment type="caution">
    <text evidence="3">The sequence shown here is derived from an EMBL/GenBank/DDBJ whole genome shotgun (WGS) entry which is preliminary data.</text>
</comment>
<gene>
    <name evidence="3" type="ORF">H735_14185</name>
</gene>
<dbReference type="Proteomes" id="UP000031586">
    <property type="component" value="Unassembled WGS sequence"/>
</dbReference>
<dbReference type="InterPro" id="IPR050706">
    <property type="entry name" value="Cyclic-di-GMP_PDE-like"/>
</dbReference>
<keyword evidence="1" id="KW-0812">Transmembrane</keyword>
<dbReference type="GO" id="GO:0071111">
    <property type="term" value="F:cyclic-guanylate-specific phosphodiesterase activity"/>
    <property type="evidence" value="ECO:0007669"/>
    <property type="project" value="InterPro"/>
</dbReference>
<dbReference type="AlphaFoldDB" id="A0A0C1VQX7"/>
<feature type="transmembrane region" description="Helical" evidence="1">
    <location>
        <begin position="215"/>
        <end position="235"/>
    </location>
</feature>
<name>A0A0C1VQX7_9VIBR</name>
<keyword evidence="1" id="KW-0472">Membrane</keyword>
<dbReference type="PROSITE" id="PS50883">
    <property type="entry name" value="EAL"/>
    <property type="match status" value="1"/>
</dbReference>
<reference evidence="3 4" key="1">
    <citation type="submission" date="2014-07" db="EMBL/GenBank/DDBJ databases">
        <title>Unique and conserved regions in Vibrio harveyi and related species in comparison with the shrimp pathogen Vibrio harveyi CAIM 1792.</title>
        <authorList>
            <person name="Espinoza-Valles I."/>
            <person name="Vora G."/>
            <person name="Leekitcharoenphon P."/>
            <person name="Ussery D."/>
            <person name="Hoj L."/>
            <person name="Gomez-Gil B."/>
        </authorList>
    </citation>
    <scope>NUCLEOTIDE SEQUENCE [LARGE SCALE GENOMIC DNA]</scope>
    <source>
        <strain evidence="4">CAIM 1854 / LMG 25443</strain>
    </source>
</reference>
<evidence type="ECO:0000259" key="2">
    <source>
        <dbReference type="PROSITE" id="PS50883"/>
    </source>
</evidence>
<evidence type="ECO:0000256" key="1">
    <source>
        <dbReference type="SAM" id="Phobius"/>
    </source>
</evidence>
<dbReference type="PANTHER" id="PTHR33121">
    <property type="entry name" value="CYCLIC DI-GMP PHOSPHODIESTERASE PDEF"/>
    <property type="match status" value="1"/>
</dbReference>
<dbReference type="EMBL" id="JPRD01000023">
    <property type="protein sequence ID" value="KIF52293.1"/>
    <property type="molecule type" value="Genomic_DNA"/>
</dbReference>
<dbReference type="Pfam" id="PF00563">
    <property type="entry name" value="EAL"/>
    <property type="match status" value="1"/>
</dbReference>
<sequence length="532" mass="60176">MLALLISVTNKFFKNASKRWTNNIKLGVVGVLSFTFTMLAFIPLANQHHKKLTEQAVVSIENEFRDNVNDLTYLLDDAFFLKACNDLIHDLRASIFSLGMAKDIATFDSDGQVLCTSSERSPSFFIYKTILKRLGDSDVHATLSYTKSALTPDQALILFFTKQEGRGISVVFPKESLETLVADIFRFGDMDYRIDVIGRTVRSPSDKQPLRMEEVASDVLPFTVYSCIGFAFYLQFLVSKLWLGLLVMAFALVVRLFFTSKKFAKNSLEFSLTQAIKSRNLSVHYQPIVDQRDGSVIGGESLVRWNDPVQGFISPGIFIPLAEKVGLIDQITYLVLDKAINMIASNKVTFHDRYISVNVSRSLILREDFIEEVESRLKYRYFISERLVFEITEEAIFSGGELTVLRKHLDRLAVLGIRIAVDDFGTGYSGLDFISQYPFDIIKIDRVFVTNLGNGQTIQPLLEAIHTLSQTLNMSVIVEGVEEQTQLHVLHDLGFYNIQGFYFSKPIPKPDFLEYLESKQATTLQTLTPALN</sequence>